<keyword evidence="4" id="KW-0804">Transcription</keyword>
<evidence type="ECO:0000256" key="3">
    <source>
        <dbReference type="ARBA" id="ARBA00023125"/>
    </source>
</evidence>
<dbReference type="GO" id="GO:0003677">
    <property type="term" value="F:DNA binding"/>
    <property type="evidence" value="ECO:0007669"/>
    <property type="project" value="UniProtKB-KW"/>
</dbReference>
<accession>A0AAE6BDD5</accession>
<dbReference type="GO" id="GO:0005829">
    <property type="term" value="C:cytosol"/>
    <property type="evidence" value="ECO:0007669"/>
    <property type="project" value="TreeGrafter"/>
</dbReference>
<feature type="domain" description="HTH lysR-type" evidence="8">
    <location>
        <begin position="3"/>
        <end position="60"/>
    </location>
</feature>
<dbReference type="FunFam" id="1.10.10.10:FF:000001">
    <property type="entry name" value="LysR family transcriptional regulator"/>
    <property type="match status" value="1"/>
</dbReference>
<evidence type="ECO:0000256" key="7">
    <source>
        <dbReference type="ARBA" id="ARBA00083243"/>
    </source>
</evidence>
<organism evidence="9 10">
    <name type="scientific">Agrobacterium tumefaciens</name>
    <dbReference type="NCBI Taxonomy" id="358"/>
    <lineage>
        <taxon>Bacteria</taxon>
        <taxon>Pseudomonadati</taxon>
        <taxon>Pseudomonadota</taxon>
        <taxon>Alphaproteobacteria</taxon>
        <taxon>Hyphomicrobiales</taxon>
        <taxon>Rhizobiaceae</taxon>
        <taxon>Rhizobium/Agrobacterium group</taxon>
        <taxon>Agrobacterium</taxon>
        <taxon>Agrobacterium tumefaciens complex</taxon>
    </lineage>
</organism>
<comment type="function">
    <text evidence="5">Transcriptional regulator of the ttuABCDE tartrate utilization operon.</text>
</comment>
<evidence type="ECO:0000256" key="5">
    <source>
        <dbReference type="ARBA" id="ARBA00054626"/>
    </source>
</evidence>
<gene>
    <name evidence="9" type="ORF">CFBP5877_13245</name>
</gene>
<keyword evidence="3" id="KW-0238">DNA-binding</keyword>
<dbReference type="PANTHER" id="PTHR30419:SF28">
    <property type="entry name" value="HTH-TYPE TRANSCRIPTIONAL REGULATOR BSDA"/>
    <property type="match status" value="1"/>
</dbReference>
<dbReference type="Pfam" id="PF03466">
    <property type="entry name" value="LysR_substrate"/>
    <property type="match status" value="1"/>
</dbReference>
<evidence type="ECO:0000313" key="9">
    <source>
        <dbReference type="EMBL" id="QCL79933.1"/>
    </source>
</evidence>
<dbReference type="PANTHER" id="PTHR30419">
    <property type="entry name" value="HTH-TYPE TRANSCRIPTIONAL REGULATOR YBHD"/>
    <property type="match status" value="1"/>
</dbReference>
<dbReference type="Gene3D" id="1.10.10.10">
    <property type="entry name" value="Winged helix-like DNA-binding domain superfamily/Winged helix DNA-binding domain"/>
    <property type="match status" value="1"/>
</dbReference>
<evidence type="ECO:0000256" key="6">
    <source>
        <dbReference type="ARBA" id="ARBA00067332"/>
    </source>
</evidence>
<evidence type="ECO:0000256" key="4">
    <source>
        <dbReference type="ARBA" id="ARBA00023163"/>
    </source>
</evidence>
<dbReference type="EMBL" id="CP039897">
    <property type="protein sequence ID" value="QCL79933.1"/>
    <property type="molecule type" value="Genomic_DNA"/>
</dbReference>
<dbReference type="GO" id="GO:0003700">
    <property type="term" value="F:DNA-binding transcription factor activity"/>
    <property type="evidence" value="ECO:0007669"/>
    <property type="project" value="InterPro"/>
</dbReference>
<evidence type="ECO:0000256" key="1">
    <source>
        <dbReference type="ARBA" id="ARBA00009437"/>
    </source>
</evidence>
<sequence>MLPSVRQLQYFVATASAGQISRAAAIMNVTQSSITIAIKGLEDCLGYKLLHRHSQGVQLTSRGEIFFQNARGVLLTLETLMDVPPIAAEDFAGSVKLGLTYTVSGYFLPGLMSQIKRELPKLKIELIELPRAQIEDKILKGEIDVGVVLVSDMKDRTDFETITLLKSTRNLWVGATHRLADKTQVSFKDIADEPYIVLDADDHEETMKKNWDKYGFEPKIILRSRSMEAVRSLVAAGYGISILSDMVHRSWSHEAQRILKKRLVEDVSKLETGAIWARNRELSSSTRKLLEVMQTLPVVDLGK</sequence>
<keyword evidence="2" id="KW-0805">Transcription regulation</keyword>
<dbReference type="InterPro" id="IPR036388">
    <property type="entry name" value="WH-like_DNA-bd_sf"/>
</dbReference>
<dbReference type="PROSITE" id="PS50931">
    <property type="entry name" value="HTH_LYSR"/>
    <property type="match status" value="1"/>
</dbReference>
<dbReference type="SUPFAM" id="SSF53850">
    <property type="entry name" value="Periplasmic binding protein-like II"/>
    <property type="match status" value="1"/>
</dbReference>
<dbReference type="InterPro" id="IPR005119">
    <property type="entry name" value="LysR_subst-bd"/>
</dbReference>
<dbReference type="InterPro" id="IPR050950">
    <property type="entry name" value="HTH-type_LysR_regulators"/>
</dbReference>
<reference evidence="9 10" key="1">
    <citation type="submission" date="2019-04" db="EMBL/GenBank/DDBJ databases">
        <title>Complete genome sequence of Agrobacterium tumefaciens CFBP5877.</title>
        <authorList>
            <person name="Huang Y.-Y."/>
            <person name="Chiang H.-Y."/>
            <person name="Chou L."/>
            <person name="Lai E.-M."/>
            <person name="Kuo C.-H."/>
        </authorList>
    </citation>
    <scope>NUCLEOTIDE SEQUENCE [LARGE SCALE GENOMIC DNA]</scope>
    <source>
        <strain evidence="9 10">CFBP5877</strain>
    </source>
</reference>
<dbReference type="Gene3D" id="3.40.190.10">
    <property type="entry name" value="Periplasmic binding protein-like II"/>
    <property type="match status" value="2"/>
</dbReference>
<name>A0AAE6BDD5_AGRTU</name>
<protein>
    <recommendedName>
        <fullName evidence="6">HTH-type transcriptional regulator TtuA</fullName>
    </recommendedName>
    <alternativeName>
        <fullName evidence="7">Tartrate utilization transcriptional regulator</fullName>
    </alternativeName>
</protein>
<dbReference type="SUPFAM" id="SSF46785">
    <property type="entry name" value="Winged helix' DNA-binding domain"/>
    <property type="match status" value="1"/>
</dbReference>
<evidence type="ECO:0000259" key="8">
    <source>
        <dbReference type="PROSITE" id="PS50931"/>
    </source>
</evidence>
<dbReference type="InterPro" id="IPR036390">
    <property type="entry name" value="WH_DNA-bd_sf"/>
</dbReference>
<proteinExistence type="inferred from homology"/>
<evidence type="ECO:0000313" key="10">
    <source>
        <dbReference type="Proteomes" id="UP000298579"/>
    </source>
</evidence>
<comment type="similarity">
    <text evidence="1">Belongs to the LysR transcriptional regulatory family.</text>
</comment>
<evidence type="ECO:0000256" key="2">
    <source>
        <dbReference type="ARBA" id="ARBA00023015"/>
    </source>
</evidence>
<dbReference type="AlphaFoldDB" id="A0AAE6BDD5"/>
<dbReference type="Proteomes" id="UP000298579">
    <property type="component" value="Chromosome circular"/>
</dbReference>
<dbReference type="Pfam" id="PF00126">
    <property type="entry name" value="HTH_1"/>
    <property type="match status" value="1"/>
</dbReference>
<dbReference type="InterPro" id="IPR000847">
    <property type="entry name" value="LysR_HTH_N"/>
</dbReference>